<accession>A0AAE4AN60</accession>
<dbReference type="Gene3D" id="3.30.160.710">
    <property type="match status" value="2"/>
</dbReference>
<feature type="domain" description="MBG" evidence="2">
    <location>
        <begin position="1882"/>
        <end position="1953"/>
    </location>
</feature>
<gene>
    <name evidence="4" type="ORF">J3R75_000705</name>
</gene>
<feature type="domain" description="MBG" evidence="2">
    <location>
        <begin position="1244"/>
        <end position="1322"/>
    </location>
</feature>
<organism evidence="4 5">
    <name type="scientific">Oligosphaera ethanolica</name>
    <dbReference type="NCBI Taxonomy" id="760260"/>
    <lineage>
        <taxon>Bacteria</taxon>
        <taxon>Pseudomonadati</taxon>
        <taxon>Lentisphaerota</taxon>
        <taxon>Oligosphaeria</taxon>
        <taxon>Oligosphaerales</taxon>
        <taxon>Oligosphaeraceae</taxon>
        <taxon>Oligosphaera</taxon>
    </lineage>
</organism>
<dbReference type="Pfam" id="PF18676">
    <property type="entry name" value="MBG_2"/>
    <property type="match status" value="10"/>
</dbReference>
<dbReference type="InterPro" id="IPR043772">
    <property type="entry name" value="MBG_3"/>
</dbReference>
<dbReference type="Pfam" id="PF18887">
    <property type="entry name" value="MBG_3"/>
    <property type="match status" value="1"/>
</dbReference>
<comment type="caution">
    <text evidence="4">The sequence shown here is derived from an EMBL/GenBank/DDBJ whole genome shotgun (WGS) entry which is preliminary data.</text>
</comment>
<feature type="chain" id="PRO_5042022544" evidence="1">
    <location>
        <begin position="32"/>
        <end position="2182"/>
    </location>
</feature>
<dbReference type="InterPro" id="IPR012334">
    <property type="entry name" value="Pectin_lyas_fold"/>
</dbReference>
<proteinExistence type="predicted"/>
<sequence>MAVFRRVWRGGGWCRFGVLALVLALCFPAAAAVWHVKSDGDDGRDGQSWAQALASVQVALSRAAVGDAVWIAGGEYEATESRLLEPDAEWEWSFRLRDGVDIYGGFAGHERSPAERALAAAHDGIPPCAWDYASATRLTIPDHAFGSVLKADADAFTLRTVVDGVVLCGGMAFSSGLAGVGGGAQLPGNVVLRRSVVTGCMARYGGGVAMRGDSVLEQCLICDNELLPDGWGAAGAGVYVIDDEGRVSNCLIRDNGVADRGVQEGGGIYLLGAGTVNHCTIVGNYALHDGSGVCAPVAAARLLNLVVWGNCGNDKQLVAPASDLSYSAIAGVNAPGQAVIPLAAGNCGVNGPEVNDNENDHYFICFRDLARNDYRLGAGSYAINRGVDALLAAHDAAGAARLSRLVPDPGAFETAYRGQLCGDLQVETPCVYGWESLVTPRPGVCTPAMAETTFQAQADRLRWRQDAESRHYVQWLQAGPVLLEMELAVTGVQADAWETATRRRQLVVQSQTVYIAANDVDYYYGTAMPELGWELLAGRLAGEDRVVGALACTPGTMLERGYPITQGSLAIADGRDGANYHIEFFPGQLNYRKAVATLRLAAGSCVYNGEATAPELVNDPPGLNIDIVYAGRDGTVYSASTAAPRDVGSYTLTATVRDEHYCGSLQEPFAITPAPLTVTAANQERPFGSANPALTMSFSGFCARDSVADIVQPILTTAAGPDSPVCAGGYAITVSGGAARNYAFVYVPGVLMVTPAELVGSDVVSQAITYGAKLATAPLSGRVCAVTSGAIVPGRFVWNGGDTILPVGTHNRSWVFHADDSGNYRALSGASTLRVDCRPVAVKALSRSKIYGEDDPSLTYSIVSGALVPGDSFSGALARQPGENVGVYAINQGSLALSANYALSYVSANLRITVRQITVSAQDSGKAFGTADPVLPYAVTSTAGLVAGDRFHGALSRAPGEDIGVYAISLGSLALSANYAMVFNTARFTINEAGLELAGPLALGGIVYGQTLRRATIVGEVRHFATGERVPGVFSWVQEDVAPPAGTRDYEWLFEPEAADSYAPLHGSATLTIAPAPLTVRLQTPAPERSYGAANPPLGLAYSGFVLGEDQAVLVRVPTAQCAATVASPAGVYPVTISGGLSSNYTFVYETDVLTVAPALPRAQDIAAAADAVYGMALADLGLTGSFAHPTEDVAVPGRLVWELPGAMVLPAGEHWLSWVFTPESSNYSELRGEQPVTIAKAALQVSADDQSRWYGDANPELTLTYAGLVNGDTLATPGLFTTAPQAQCVADATTLAGTYPITVAGGIADNYHFVYELGMLTVRAIEPVVGSFTPPVFFYGENVASKAPTAVVRHPGSGEEMGGYFTICGEEDFPAVGVWPRSWRFIPSLPGSVAELEVSADLVILPRILRIQPANVSKIYGEAEPALSWSFVAGSMSLYEGDRVSGALLREPGEQPGEYAIQLGTLTAGSNYSLELLPAVMSISQRSLTLQCLAATKVYGDPDPVFQYHLVAGSLLAGDMPVGQLGRLAGEDVGSYAMTQGSLTFPDYYRVTLQSAPLMIVPRALTVTAMPASKVYGNADPVFAWTLSAGALQAGDELSVVLGRQPGENIGAYAIIPSLLTGGPNYVLSFVSANLVIERRHVGVIAHDQAKLVSTPDPEFTYELAPGSELPSGARFSGALTWSGYNIPGYHDILIGTLTLGNNCIIDYTPGRLRIAYPNPVLVETVTASVISYGDPLSMSLLSGRFLHPLTGETLPGTLSWDNPDRRYLAGSYSTRFIFTPDPASGISTIYQGTVIVQVLRRRLKIVGDRIEKAHAAALPPLTWHIAEGTLYSGDTLTGKLVCSLLDNVGEYPILQGSLAAPASYEMEYVSGVLVVTPRVLQIQAYDYSKVAGGYDPALSYFLVSGYYLSGAKPTGQVAKDPGEAPGIYAIRQGSLTPPANHVIDFSNGTFTIYPATRGGDDYAAGNGGMAAPDAVESWDSDGLKGLDAVTAEATASYAVVSPDFAGAGTSGAELPALGSLCCATLEEAIAGVAAGGVIHVMPGLYLAPGDGNWLVDKPLTLCGMSANGPDDVVLHGSVVVAGPAAQGVQLAGLTVLSRQERPAVVLTAGVSQVALTENTLVGGTCAVSADQPRYLYLVGNQLSGAAAVQSGDSPDGHITDSDNVFVEKPAAGCDAALGDD</sequence>
<keyword evidence="1" id="KW-0732">Signal</keyword>
<feature type="domain" description="MBG" evidence="2">
    <location>
        <begin position="917"/>
        <end position="989"/>
    </location>
</feature>
<reference evidence="4" key="1">
    <citation type="submission" date="2023-07" db="EMBL/GenBank/DDBJ databases">
        <title>Genomic Encyclopedia of Type Strains, Phase IV (KMG-IV): sequencing the most valuable type-strain genomes for metagenomic binning, comparative biology and taxonomic classification.</title>
        <authorList>
            <person name="Goeker M."/>
        </authorList>
    </citation>
    <scope>NUCLEOTIDE SEQUENCE</scope>
    <source>
        <strain evidence="4">DSM 24202</strain>
    </source>
</reference>
<feature type="domain" description="MBG" evidence="2">
    <location>
        <begin position="1410"/>
        <end position="1480"/>
    </location>
</feature>
<feature type="domain" description="MBG" evidence="3">
    <location>
        <begin position="596"/>
        <end position="674"/>
    </location>
</feature>
<keyword evidence="5" id="KW-1185">Reference proteome</keyword>
<evidence type="ECO:0000313" key="4">
    <source>
        <dbReference type="EMBL" id="MDQ0288598.1"/>
    </source>
</evidence>
<dbReference type="EMBL" id="JAUSVL010000001">
    <property type="protein sequence ID" value="MDQ0288598.1"/>
    <property type="molecule type" value="Genomic_DNA"/>
</dbReference>
<dbReference type="Gene3D" id="2.160.20.10">
    <property type="entry name" value="Single-stranded right-handed beta-helix, Pectin lyase-like"/>
    <property type="match status" value="2"/>
</dbReference>
<dbReference type="SUPFAM" id="SSF51126">
    <property type="entry name" value="Pectin lyase-like"/>
    <property type="match status" value="2"/>
</dbReference>
<feature type="domain" description="MBG" evidence="2">
    <location>
        <begin position="1489"/>
        <end position="1558"/>
    </location>
</feature>
<dbReference type="Proteomes" id="UP001238163">
    <property type="component" value="Unassembled WGS sequence"/>
</dbReference>
<evidence type="ECO:0000256" key="1">
    <source>
        <dbReference type="SAM" id="SignalP"/>
    </source>
</evidence>
<evidence type="ECO:0000259" key="2">
    <source>
        <dbReference type="Pfam" id="PF18676"/>
    </source>
</evidence>
<feature type="domain" description="MBG" evidence="2">
    <location>
        <begin position="841"/>
        <end position="910"/>
    </location>
</feature>
<feature type="domain" description="MBG" evidence="2">
    <location>
        <begin position="676"/>
        <end position="751"/>
    </location>
</feature>
<feature type="signal peptide" evidence="1">
    <location>
        <begin position="1"/>
        <end position="31"/>
    </location>
</feature>
<dbReference type="InterPro" id="IPR011050">
    <property type="entry name" value="Pectin_lyase_fold/virulence"/>
</dbReference>
<evidence type="ECO:0000313" key="5">
    <source>
        <dbReference type="Proteomes" id="UP001238163"/>
    </source>
</evidence>
<dbReference type="InterPro" id="IPR041286">
    <property type="entry name" value="MBG_2"/>
</dbReference>
<name>A0AAE4AN60_9BACT</name>
<protein>
    <submittedName>
        <fullName evidence="4">Uncharacterized protein</fullName>
    </submittedName>
</protein>
<evidence type="ECO:0000259" key="3">
    <source>
        <dbReference type="Pfam" id="PF18887"/>
    </source>
</evidence>
<feature type="domain" description="MBG" evidence="2">
    <location>
        <begin position="1088"/>
        <end position="1155"/>
    </location>
</feature>
<feature type="domain" description="MBG" evidence="2">
    <location>
        <begin position="1566"/>
        <end position="1636"/>
    </location>
</feature>
<dbReference type="RefSeq" id="WP_307259928.1">
    <property type="nucleotide sequence ID" value="NZ_JAUSVL010000001.1"/>
</dbReference>
<feature type="domain" description="MBG" evidence="2">
    <location>
        <begin position="1812"/>
        <end position="1875"/>
    </location>
</feature>